<name>A0A093VCZ7_TALMA</name>
<dbReference type="HOGENOM" id="CLU_075090_1_0_1"/>
<proteinExistence type="predicted"/>
<protein>
    <submittedName>
        <fullName evidence="2">Formate--tetrahydrofolate ligase</fullName>
    </submittedName>
</protein>
<organism evidence="2">
    <name type="scientific">Talaromyces marneffei PM1</name>
    <dbReference type="NCBI Taxonomy" id="1077442"/>
    <lineage>
        <taxon>Eukaryota</taxon>
        <taxon>Fungi</taxon>
        <taxon>Dikarya</taxon>
        <taxon>Ascomycota</taxon>
        <taxon>Pezizomycotina</taxon>
        <taxon>Eurotiomycetes</taxon>
        <taxon>Eurotiomycetidae</taxon>
        <taxon>Eurotiales</taxon>
        <taxon>Trichocomaceae</taxon>
        <taxon>Talaromyces</taxon>
        <taxon>Talaromyces sect. Talaromyces</taxon>
    </lineage>
</organism>
<reference evidence="2" key="1">
    <citation type="journal article" date="2014" name="PLoS Genet.">
        <title>Signature Gene Expression Reveals Novel Clues to the Molecular Mechanisms of Dimorphic Transition in Penicillium marneffei.</title>
        <authorList>
            <person name="Yang E."/>
            <person name="Wang G."/>
            <person name="Cai J."/>
            <person name="Woo P.C."/>
            <person name="Lau S.K."/>
            <person name="Yuen K.-Y."/>
            <person name="Chow W.-N."/>
            <person name="Lin X."/>
        </authorList>
    </citation>
    <scope>NUCLEOTIDE SEQUENCE [LARGE SCALE GENOMIC DNA]</scope>
    <source>
        <strain evidence="2">PM1</strain>
    </source>
</reference>
<dbReference type="GO" id="GO:0016874">
    <property type="term" value="F:ligase activity"/>
    <property type="evidence" value="ECO:0007669"/>
    <property type="project" value="UniProtKB-KW"/>
</dbReference>
<evidence type="ECO:0000313" key="2">
    <source>
        <dbReference type="EMBL" id="KFX47869.1"/>
    </source>
</evidence>
<keyword evidence="2" id="KW-0436">Ligase</keyword>
<sequence>MAYISSRPLSRLALQSRITHKSINSAQAAASANAVLRRYTSTSLSGISSRSKVSDTRASTLKSFNPRVIAIQNRGYAELKASGGKTEADLIVEELQELYDNAKDEFEIATDSTNGATIYAASDRESARELLDQLLYVYNVYTDMTRASAATGSGSPPQEYEAALAPNAEQTNADRLDAGATAAAGANPILDVNEALSGNSYVRIAPTFDPEYISVEVKEEVKKRVGQKVRELKSAVERLEEMAGHE</sequence>
<evidence type="ECO:0000256" key="1">
    <source>
        <dbReference type="SAM" id="Coils"/>
    </source>
</evidence>
<keyword evidence="1" id="KW-0175">Coiled coil</keyword>
<dbReference type="EMBL" id="JPOX01000014">
    <property type="protein sequence ID" value="KFX47869.1"/>
    <property type="molecule type" value="Genomic_DNA"/>
</dbReference>
<accession>A0A093VCZ7</accession>
<feature type="coiled-coil region" evidence="1">
    <location>
        <begin position="85"/>
        <end position="112"/>
    </location>
</feature>
<dbReference type="eggNOG" id="ENOG502S8ZR">
    <property type="taxonomic scope" value="Eukaryota"/>
</dbReference>
<dbReference type="AlphaFoldDB" id="A0A093VCZ7"/>
<gene>
    <name evidence="2" type="ORF">GQ26_0142460</name>
</gene>
<comment type="caution">
    <text evidence="2">The sequence shown here is derived from an EMBL/GenBank/DDBJ whole genome shotgun (WGS) entry which is preliminary data.</text>
</comment>